<evidence type="ECO:0000313" key="1">
    <source>
        <dbReference type="EMBL" id="SDQ62706.1"/>
    </source>
</evidence>
<dbReference type="EMBL" id="FNKK01000002">
    <property type="protein sequence ID" value="SDQ62706.1"/>
    <property type="molecule type" value="Genomic_DNA"/>
</dbReference>
<sequence length="70" mass="7557">MSERPGPDAEVEAALRREFAGVHPPSTVTRCVEAAHYSALEVIGCAQRGLVEGIARRHLEVLAFGADDRD</sequence>
<dbReference type="RefSeq" id="WP_093258328.1">
    <property type="nucleotide sequence ID" value="NZ_FNKK01000002.1"/>
</dbReference>
<protein>
    <submittedName>
        <fullName evidence="1">Uncharacterized protein</fullName>
    </submittedName>
</protein>
<organism evidence="1 2">
    <name type="scientific">Thermostaphylospora chromogena</name>
    <dbReference type="NCBI Taxonomy" id="35622"/>
    <lineage>
        <taxon>Bacteria</taxon>
        <taxon>Bacillati</taxon>
        <taxon>Actinomycetota</taxon>
        <taxon>Actinomycetes</taxon>
        <taxon>Streptosporangiales</taxon>
        <taxon>Thermomonosporaceae</taxon>
        <taxon>Thermostaphylospora</taxon>
    </lineage>
</organism>
<reference evidence="1 2" key="1">
    <citation type="submission" date="2016-10" db="EMBL/GenBank/DDBJ databases">
        <authorList>
            <person name="de Groot N.N."/>
        </authorList>
    </citation>
    <scope>NUCLEOTIDE SEQUENCE [LARGE SCALE GENOMIC DNA]</scope>
    <source>
        <strain evidence="1 2">DSM 43794</strain>
    </source>
</reference>
<dbReference type="Proteomes" id="UP000217103">
    <property type="component" value="Unassembled WGS sequence"/>
</dbReference>
<name>A0A1H1CG60_9ACTN</name>
<evidence type="ECO:0000313" key="2">
    <source>
        <dbReference type="Proteomes" id="UP000217103"/>
    </source>
</evidence>
<dbReference type="STRING" id="35622.SAMN04489764_1443"/>
<dbReference type="AlphaFoldDB" id="A0A1H1CG60"/>
<proteinExistence type="predicted"/>
<gene>
    <name evidence="1" type="ORF">SAMN04489764_1443</name>
</gene>
<dbReference type="OrthoDB" id="3537437at2"/>
<accession>A0A1H1CG60</accession>
<keyword evidence="2" id="KW-1185">Reference proteome</keyword>